<gene>
    <name evidence="12" type="ORF">FXN63_08595</name>
</gene>
<protein>
    <submittedName>
        <fullName evidence="12">Amino acid ABC transporter permease</fullName>
    </submittedName>
</protein>
<feature type="transmembrane region" description="Helical" evidence="10">
    <location>
        <begin position="195"/>
        <end position="216"/>
    </location>
</feature>
<evidence type="ECO:0000313" key="13">
    <source>
        <dbReference type="Proteomes" id="UP000325161"/>
    </source>
</evidence>
<keyword evidence="6 10" id="KW-0812">Transmembrane</keyword>
<dbReference type="RefSeq" id="WP_148814279.1">
    <property type="nucleotide sequence ID" value="NZ_CP043046.1"/>
</dbReference>
<dbReference type="Gene3D" id="1.10.3720.10">
    <property type="entry name" value="MetI-like"/>
    <property type="match status" value="1"/>
</dbReference>
<dbReference type="SUPFAM" id="SSF161098">
    <property type="entry name" value="MetI-like"/>
    <property type="match status" value="1"/>
</dbReference>
<keyword evidence="13" id="KW-1185">Reference proteome</keyword>
<evidence type="ECO:0000256" key="7">
    <source>
        <dbReference type="ARBA" id="ARBA00022970"/>
    </source>
</evidence>
<comment type="similarity">
    <text evidence="3">Belongs to the binding-protein-dependent transport system permease family. HisMQ subfamily.</text>
</comment>
<dbReference type="PROSITE" id="PS50928">
    <property type="entry name" value="ABC_TM1"/>
    <property type="match status" value="1"/>
</dbReference>
<feature type="transmembrane region" description="Helical" evidence="10">
    <location>
        <begin position="29"/>
        <end position="48"/>
    </location>
</feature>
<dbReference type="AlphaFoldDB" id="A0A5C0AVZ3"/>
<keyword evidence="7" id="KW-0029">Amino-acid transport</keyword>
<keyword evidence="9 10" id="KW-0472">Membrane</keyword>
<dbReference type="KEGG" id="pacr:FXN63_08595"/>
<dbReference type="EMBL" id="CP043046">
    <property type="protein sequence ID" value="QEI05896.1"/>
    <property type="molecule type" value="Genomic_DNA"/>
</dbReference>
<reference evidence="12 13" key="1">
    <citation type="submission" date="2019-08" db="EMBL/GenBank/DDBJ databases">
        <title>Amphibian skin-associated Pigmentiphaga: genome sequence and occurrence across geography and hosts.</title>
        <authorList>
            <person name="Bletz M.C."/>
            <person name="Bunk B."/>
            <person name="Sproeer C."/>
            <person name="Biwer P."/>
            <person name="Reiter S."/>
            <person name="Rabemananjara F.C.E."/>
            <person name="Schulz S."/>
            <person name="Overmann J."/>
            <person name="Vences M."/>
        </authorList>
    </citation>
    <scope>NUCLEOTIDE SEQUENCE [LARGE SCALE GENOMIC DNA]</scope>
    <source>
        <strain evidence="12 13">Mada1488</strain>
    </source>
</reference>
<dbReference type="OrthoDB" id="9814902at2"/>
<keyword evidence="4 10" id="KW-0813">Transport</keyword>
<evidence type="ECO:0000256" key="4">
    <source>
        <dbReference type="ARBA" id="ARBA00022448"/>
    </source>
</evidence>
<dbReference type="NCBIfam" id="TIGR01726">
    <property type="entry name" value="HEQRo_perm_3TM"/>
    <property type="match status" value="1"/>
</dbReference>
<dbReference type="PANTHER" id="PTHR30614">
    <property type="entry name" value="MEMBRANE COMPONENT OF AMINO ACID ABC TRANSPORTER"/>
    <property type="match status" value="1"/>
</dbReference>
<proteinExistence type="inferred from homology"/>
<evidence type="ECO:0000256" key="3">
    <source>
        <dbReference type="ARBA" id="ARBA00010072"/>
    </source>
</evidence>
<dbReference type="PANTHER" id="PTHR30614:SF20">
    <property type="entry name" value="GLUTAMINE TRANSPORT SYSTEM PERMEASE PROTEIN GLNP"/>
    <property type="match status" value="1"/>
</dbReference>
<evidence type="ECO:0000256" key="8">
    <source>
        <dbReference type="ARBA" id="ARBA00022989"/>
    </source>
</evidence>
<accession>A0A5C0AVZ3</accession>
<evidence type="ECO:0000256" key="9">
    <source>
        <dbReference type="ARBA" id="ARBA00023136"/>
    </source>
</evidence>
<sequence>MELFLHNFFNIAVFREAFPHLLNGFWTTLWLSALVIPLGAAAGLLLALGQTQSSRRGLRAAIVVYIDLFRAFPPLVLLIFLYFGLPFVIGDVPKLIAVAIAFVLNNASYFAEVFRAGIKTIPVGQMEAARSTGLTQFQALRDVILPQAIRNVLPDLLGNCIEIIKLTAIASVIGMPELLRAARDVQSLVYNPSPIVLAALFYLALLWPLTRLLAVLERRKSGSAPSPVH</sequence>
<comment type="subcellular location">
    <subcellularLocation>
        <location evidence="2">Cell inner membrane</location>
        <topology evidence="2">Multi-pass membrane protein</topology>
    </subcellularLocation>
    <subcellularLocation>
        <location evidence="10">Cell membrane</location>
        <topology evidence="10">Multi-pass membrane protein</topology>
    </subcellularLocation>
</comment>
<dbReference type="Pfam" id="PF00528">
    <property type="entry name" value="BPD_transp_1"/>
    <property type="match status" value="1"/>
</dbReference>
<dbReference type="InterPro" id="IPR010065">
    <property type="entry name" value="AA_ABC_transptr_permease_3TM"/>
</dbReference>
<dbReference type="InterPro" id="IPR035906">
    <property type="entry name" value="MetI-like_sf"/>
</dbReference>
<evidence type="ECO:0000256" key="10">
    <source>
        <dbReference type="RuleBase" id="RU363032"/>
    </source>
</evidence>
<evidence type="ECO:0000259" key="11">
    <source>
        <dbReference type="PROSITE" id="PS50928"/>
    </source>
</evidence>
<name>A0A5C0AVZ3_9BURK</name>
<evidence type="ECO:0000313" key="12">
    <source>
        <dbReference type="EMBL" id="QEI05896.1"/>
    </source>
</evidence>
<evidence type="ECO:0000256" key="2">
    <source>
        <dbReference type="ARBA" id="ARBA00004429"/>
    </source>
</evidence>
<keyword evidence="5" id="KW-1003">Cell membrane</keyword>
<keyword evidence="8 10" id="KW-1133">Transmembrane helix</keyword>
<organism evidence="12 13">
    <name type="scientific">Pigmentiphaga aceris</name>
    <dbReference type="NCBI Taxonomy" id="1940612"/>
    <lineage>
        <taxon>Bacteria</taxon>
        <taxon>Pseudomonadati</taxon>
        <taxon>Pseudomonadota</taxon>
        <taxon>Betaproteobacteria</taxon>
        <taxon>Burkholderiales</taxon>
        <taxon>Alcaligenaceae</taxon>
        <taxon>Pigmentiphaga</taxon>
    </lineage>
</organism>
<feature type="domain" description="ABC transmembrane type-1" evidence="11">
    <location>
        <begin position="25"/>
        <end position="214"/>
    </location>
</feature>
<comment type="function">
    <text evidence="1">Part of the binding-protein-dependent transport system for glutamine; probably responsible for the translocation of the substrate across the membrane.</text>
</comment>
<evidence type="ECO:0000256" key="1">
    <source>
        <dbReference type="ARBA" id="ARBA00003159"/>
    </source>
</evidence>
<feature type="transmembrane region" description="Helical" evidence="10">
    <location>
        <begin position="95"/>
        <end position="114"/>
    </location>
</feature>
<evidence type="ECO:0000256" key="5">
    <source>
        <dbReference type="ARBA" id="ARBA00022475"/>
    </source>
</evidence>
<evidence type="ECO:0000256" key="6">
    <source>
        <dbReference type="ARBA" id="ARBA00022692"/>
    </source>
</evidence>
<dbReference type="GO" id="GO:0022857">
    <property type="term" value="F:transmembrane transporter activity"/>
    <property type="evidence" value="ECO:0007669"/>
    <property type="project" value="InterPro"/>
</dbReference>
<dbReference type="GO" id="GO:0006865">
    <property type="term" value="P:amino acid transport"/>
    <property type="evidence" value="ECO:0007669"/>
    <property type="project" value="UniProtKB-KW"/>
</dbReference>
<feature type="transmembrane region" description="Helical" evidence="10">
    <location>
        <begin position="60"/>
        <end position="83"/>
    </location>
</feature>
<dbReference type="Proteomes" id="UP000325161">
    <property type="component" value="Chromosome"/>
</dbReference>
<dbReference type="InterPro" id="IPR000515">
    <property type="entry name" value="MetI-like"/>
</dbReference>
<dbReference type="InterPro" id="IPR043429">
    <property type="entry name" value="ArtM/GltK/GlnP/TcyL/YhdX-like"/>
</dbReference>
<dbReference type="GO" id="GO:0043190">
    <property type="term" value="C:ATP-binding cassette (ABC) transporter complex"/>
    <property type="evidence" value="ECO:0007669"/>
    <property type="project" value="InterPro"/>
</dbReference>
<dbReference type="CDD" id="cd06261">
    <property type="entry name" value="TM_PBP2"/>
    <property type="match status" value="1"/>
</dbReference>